<dbReference type="HOGENOM" id="CLU_053710_0_0_1"/>
<dbReference type="EMBL" id="JH971387">
    <property type="protein sequence ID" value="EKM81980.1"/>
    <property type="molecule type" value="Genomic_DNA"/>
</dbReference>
<accession>K5Y299</accession>
<dbReference type="OrthoDB" id="2210012at2759"/>
<feature type="compositionally biased region" description="Polar residues" evidence="1">
    <location>
        <begin position="22"/>
        <end position="33"/>
    </location>
</feature>
<feature type="compositionally biased region" description="Low complexity" evidence="1">
    <location>
        <begin position="224"/>
        <end position="240"/>
    </location>
</feature>
<name>K5Y299_AGABU</name>
<feature type="region of interest" description="Disordered" evidence="1">
    <location>
        <begin position="284"/>
        <end position="316"/>
    </location>
</feature>
<evidence type="ECO:0000256" key="1">
    <source>
        <dbReference type="SAM" id="MobiDB-lite"/>
    </source>
</evidence>
<feature type="region of interest" description="Disordered" evidence="1">
    <location>
        <begin position="213"/>
        <end position="265"/>
    </location>
</feature>
<feature type="compositionally biased region" description="Polar residues" evidence="1">
    <location>
        <begin position="285"/>
        <end position="299"/>
    </location>
</feature>
<dbReference type="KEGG" id="abp:AGABI1DRAFT90291"/>
<organism evidence="2 3">
    <name type="scientific">Agaricus bisporus var. burnettii (strain JB137-S8 / ATCC MYA-4627 / FGSC 10392)</name>
    <name type="common">White button mushroom</name>
    <dbReference type="NCBI Taxonomy" id="597362"/>
    <lineage>
        <taxon>Eukaryota</taxon>
        <taxon>Fungi</taxon>
        <taxon>Dikarya</taxon>
        <taxon>Basidiomycota</taxon>
        <taxon>Agaricomycotina</taxon>
        <taxon>Agaricomycetes</taxon>
        <taxon>Agaricomycetidae</taxon>
        <taxon>Agaricales</taxon>
        <taxon>Agaricineae</taxon>
        <taxon>Agaricaceae</taxon>
        <taxon>Agaricus</taxon>
    </lineage>
</organism>
<dbReference type="eggNOG" id="ENOG502SZNF">
    <property type="taxonomic scope" value="Eukaryota"/>
</dbReference>
<evidence type="ECO:0000313" key="3">
    <source>
        <dbReference type="Proteomes" id="UP000008493"/>
    </source>
</evidence>
<keyword evidence="3" id="KW-1185">Reference proteome</keyword>
<dbReference type="Proteomes" id="UP000008493">
    <property type="component" value="Unassembled WGS sequence"/>
</dbReference>
<proteinExistence type="predicted"/>
<dbReference type="InParanoid" id="K5Y299"/>
<feature type="region of interest" description="Disordered" evidence="1">
    <location>
        <begin position="393"/>
        <end position="422"/>
    </location>
</feature>
<sequence length="422" mass="45611">MNERKKRGRLFPEKRTRPYRATSHNPRASFSQVESTALPYPIPSLGTMGREQCPQRVGCVGGGLESKGGQKAGGEANGAYRSIGEIQIARSRCEGEYKRNASANITLDSTRSLFEMDTDWCLTCNKRVDGARLYCSHECQYGPGPSTHRRSFPRPTEPLYRAYLDDEGKGCERLSLGDDSNDSYSVEAVSRTDWAGRGFSGIRAWAAEIPLGAQPDDQEPVSASSDDSSSISSTSSTSSIYRAPNLVRPSRPLPPSLTMSKSDFSITTPPRPILKLHNHLAALSPSGSQGSTARTSVASDDSLPTPVSAPFSALPGRPFPSISDARASDLAACTQLNTYGLPPATSSPQEIKFPMRPRLPITPGVLSFPQSSVNDFETSPPFWATKSKVARYATQAATPHHRSGVRKDSEASRGRRATRVAA</sequence>
<reference evidence="3" key="1">
    <citation type="journal article" date="2012" name="Proc. Natl. Acad. Sci. U.S.A.">
        <title>Genome sequence of the button mushroom Agaricus bisporus reveals mechanisms governing adaptation to a humic-rich ecological niche.</title>
        <authorList>
            <person name="Morin E."/>
            <person name="Kohler A."/>
            <person name="Baker A.R."/>
            <person name="Foulongne-Oriol M."/>
            <person name="Lombard V."/>
            <person name="Nagy L.G."/>
            <person name="Ohm R.A."/>
            <person name="Patyshakuliyeva A."/>
            <person name="Brun A."/>
            <person name="Aerts A.L."/>
            <person name="Bailey A.M."/>
            <person name="Billette C."/>
            <person name="Coutinho P.M."/>
            <person name="Deakin G."/>
            <person name="Doddapaneni H."/>
            <person name="Floudas D."/>
            <person name="Grimwood J."/>
            <person name="Hilden K."/>
            <person name="Kuees U."/>
            <person name="LaButti K.M."/>
            <person name="Lapidus A."/>
            <person name="Lindquist E.A."/>
            <person name="Lucas S.M."/>
            <person name="Murat C."/>
            <person name="Riley R.W."/>
            <person name="Salamov A.A."/>
            <person name="Schmutz J."/>
            <person name="Subramanian V."/>
            <person name="Woesten H.A.B."/>
            <person name="Xu J."/>
            <person name="Eastwood D.C."/>
            <person name="Foster G.D."/>
            <person name="Sonnenberg A.S."/>
            <person name="Cullen D."/>
            <person name="de Vries R.P."/>
            <person name="Lundell T."/>
            <person name="Hibbett D.S."/>
            <person name="Henrissat B."/>
            <person name="Burton K.S."/>
            <person name="Kerrigan R.W."/>
            <person name="Challen M.P."/>
            <person name="Grigoriev I.V."/>
            <person name="Martin F."/>
        </authorList>
    </citation>
    <scope>NUCLEOTIDE SEQUENCE [LARGE SCALE GENOMIC DNA]</scope>
    <source>
        <strain evidence="3">JB137-S8 / ATCC MYA-4627 / FGSC 10392</strain>
    </source>
</reference>
<dbReference type="OMA" id="CSHECQY"/>
<dbReference type="RefSeq" id="XP_007327734.1">
    <property type="nucleotide sequence ID" value="XM_007327672.1"/>
</dbReference>
<protein>
    <submittedName>
        <fullName evidence="2">Uncharacterized protein</fullName>
    </submittedName>
</protein>
<evidence type="ECO:0000313" key="2">
    <source>
        <dbReference type="EMBL" id="EKM81980.1"/>
    </source>
</evidence>
<feature type="region of interest" description="Disordered" evidence="1">
    <location>
        <begin position="1"/>
        <end position="33"/>
    </location>
</feature>
<gene>
    <name evidence="2" type="ORF">AGABI1DRAFT_90291</name>
</gene>
<dbReference type="GeneID" id="18832363"/>
<dbReference type="AlphaFoldDB" id="K5Y299"/>